<feature type="compositionally biased region" description="Low complexity" evidence="1">
    <location>
        <begin position="1"/>
        <end position="10"/>
    </location>
</feature>
<protein>
    <submittedName>
        <fullName evidence="2">Uncharacterized protein</fullName>
    </submittedName>
</protein>
<evidence type="ECO:0000313" key="3">
    <source>
        <dbReference type="Proteomes" id="UP001180020"/>
    </source>
</evidence>
<keyword evidence="3" id="KW-1185">Reference proteome</keyword>
<name>A0AAV9BZ26_ACOCL</name>
<feature type="region of interest" description="Disordered" evidence="1">
    <location>
        <begin position="1"/>
        <end position="38"/>
    </location>
</feature>
<organism evidence="2 3">
    <name type="scientific">Acorus calamus</name>
    <name type="common">Sweet flag</name>
    <dbReference type="NCBI Taxonomy" id="4465"/>
    <lineage>
        <taxon>Eukaryota</taxon>
        <taxon>Viridiplantae</taxon>
        <taxon>Streptophyta</taxon>
        <taxon>Embryophyta</taxon>
        <taxon>Tracheophyta</taxon>
        <taxon>Spermatophyta</taxon>
        <taxon>Magnoliopsida</taxon>
        <taxon>Liliopsida</taxon>
        <taxon>Acoraceae</taxon>
        <taxon>Acorus</taxon>
    </lineage>
</organism>
<accession>A0AAV9BZ26</accession>
<gene>
    <name evidence="2" type="ORF">QJS10_CPB22g00108</name>
</gene>
<dbReference type="EMBL" id="JAUJYO010000022">
    <property type="protein sequence ID" value="KAK1282178.1"/>
    <property type="molecule type" value="Genomic_DNA"/>
</dbReference>
<reference evidence="2" key="2">
    <citation type="submission" date="2023-06" db="EMBL/GenBank/DDBJ databases">
        <authorList>
            <person name="Ma L."/>
            <person name="Liu K.-W."/>
            <person name="Li Z."/>
            <person name="Hsiao Y.-Y."/>
            <person name="Qi Y."/>
            <person name="Fu T."/>
            <person name="Tang G."/>
            <person name="Zhang D."/>
            <person name="Sun W.-H."/>
            <person name="Liu D.-K."/>
            <person name="Li Y."/>
            <person name="Chen G.-Z."/>
            <person name="Liu X.-D."/>
            <person name="Liao X.-Y."/>
            <person name="Jiang Y.-T."/>
            <person name="Yu X."/>
            <person name="Hao Y."/>
            <person name="Huang J."/>
            <person name="Zhao X.-W."/>
            <person name="Ke S."/>
            <person name="Chen Y.-Y."/>
            <person name="Wu W.-L."/>
            <person name="Hsu J.-L."/>
            <person name="Lin Y.-F."/>
            <person name="Huang M.-D."/>
            <person name="Li C.-Y."/>
            <person name="Huang L."/>
            <person name="Wang Z.-W."/>
            <person name="Zhao X."/>
            <person name="Zhong W.-Y."/>
            <person name="Peng D.-H."/>
            <person name="Ahmad S."/>
            <person name="Lan S."/>
            <person name="Zhang J.-S."/>
            <person name="Tsai W.-C."/>
            <person name="Van De Peer Y."/>
            <person name="Liu Z.-J."/>
        </authorList>
    </citation>
    <scope>NUCLEOTIDE SEQUENCE</scope>
    <source>
        <strain evidence="2">CP</strain>
        <tissue evidence="2">Leaves</tissue>
    </source>
</reference>
<sequence>MTRASQPLSLPRRRSAPPPAPVNPTHRSKICDSQSGQHVRGLDAELLVIVELVECNG</sequence>
<reference evidence="2" key="1">
    <citation type="journal article" date="2023" name="Nat. Commun.">
        <title>Diploid and tetraploid genomes of Acorus and the evolution of monocots.</title>
        <authorList>
            <person name="Ma L."/>
            <person name="Liu K.W."/>
            <person name="Li Z."/>
            <person name="Hsiao Y.Y."/>
            <person name="Qi Y."/>
            <person name="Fu T."/>
            <person name="Tang G.D."/>
            <person name="Zhang D."/>
            <person name="Sun W.H."/>
            <person name="Liu D.K."/>
            <person name="Li Y."/>
            <person name="Chen G.Z."/>
            <person name="Liu X.D."/>
            <person name="Liao X.Y."/>
            <person name="Jiang Y.T."/>
            <person name="Yu X."/>
            <person name="Hao Y."/>
            <person name="Huang J."/>
            <person name="Zhao X.W."/>
            <person name="Ke S."/>
            <person name="Chen Y.Y."/>
            <person name="Wu W.L."/>
            <person name="Hsu J.L."/>
            <person name="Lin Y.F."/>
            <person name="Huang M.D."/>
            <person name="Li C.Y."/>
            <person name="Huang L."/>
            <person name="Wang Z.W."/>
            <person name="Zhao X."/>
            <person name="Zhong W.Y."/>
            <person name="Peng D.H."/>
            <person name="Ahmad S."/>
            <person name="Lan S."/>
            <person name="Zhang J.S."/>
            <person name="Tsai W.C."/>
            <person name="Van de Peer Y."/>
            <person name="Liu Z.J."/>
        </authorList>
    </citation>
    <scope>NUCLEOTIDE SEQUENCE</scope>
    <source>
        <strain evidence="2">CP</strain>
    </source>
</reference>
<evidence type="ECO:0000256" key="1">
    <source>
        <dbReference type="SAM" id="MobiDB-lite"/>
    </source>
</evidence>
<dbReference type="AlphaFoldDB" id="A0AAV9BZ26"/>
<evidence type="ECO:0000313" key="2">
    <source>
        <dbReference type="EMBL" id="KAK1282178.1"/>
    </source>
</evidence>
<proteinExistence type="predicted"/>
<comment type="caution">
    <text evidence="2">The sequence shown here is derived from an EMBL/GenBank/DDBJ whole genome shotgun (WGS) entry which is preliminary data.</text>
</comment>
<dbReference type="Proteomes" id="UP001180020">
    <property type="component" value="Unassembled WGS sequence"/>
</dbReference>